<dbReference type="EMBL" id="ML145320">
    <property type="protein sequence ID" value="TBU51447.1"/>
    <property type="molecule type" value="Genomic_DNA"/>
</dbReference>
<evidence type="ECO:0000256" key="1">
    <source>
        <dbReference type="SAM" id="MobiDB-lite"/>
    </source>
</evidence>
<accession>A0A4Q9PDY0</accession>
<evidence type="ECO:0000313" key="3">
    <source>
        <dbReference type="Proteomes" id="UP000292082"/>
    </source>
</evidence>
<dbReference type="Proteomes" id="UP000292082">
    <property type="component" value="Unassembled WGS sequence"/>
</dbReference>
<keyword evidence="3" id="KW-1185">Reference proteome</keyword>
<protein>
    <submittedName>
        <fullName evidence="2">Uncharacterized protein</fullName>
    </submittedName>
</protein>
<feature type="region of interest" description="Disordered" evidence="1">
    <location>
        <begin position="149"/>
        <end position="198"/>
    </location>
</feature>
<proteinExistence type="predicted"/>
<reference evidence="2 3" key="1">
    <citation type="submission" date="2019-01" db="EMBL/GenBank/DDBJ databases">
        <title>Draft genome sequences of three monokaryotic isolates of the white-rot basidiomycete fungus Dichomitus squalens.</title>
        <authorList>
            <consortium name="DOE Joint Genome Institute"/>
            <person name="Lopez S.C."/>
            <person name="Andreopoulos B."/>
            <person name="Pangilinan J."/>
            <person name="Lipzen A."/>
            <person name="Riley R."/>
            <person name="Ahrendt S."/>
            <person name="Ng V."/>
            <person name="Barry K."/>
            <person name="Daum C."/>
            <person name="Grigoriev I.V."/>
            <person name="Hilden K.S."/>
            <person name="Makela M.R."/>
            <person name="de Vries R.P."/>
        </authorList>
    </citation>
    <scope>NUCLEOTIDE SEQUENCE [LARGE SCALE GENOMIC DNA]</scope>
    <source>
        <strain evidence="2 3">CBS 464.89</strain>
    </source>
</reference>
<gene>
    <name evidence="2" type="ORF">BD310DRAFT_345743</name>
</gene>
<sequence>MCVNEPASSSYLHPTCEDCPNQPALEPCRDFGKSVGTAQAVLVARQTKRSPRTEEPANPGDALPQSPLPALLYSLGSRPGRPVLCRPPSACPRPHAAANDTRALALGGRECAEQRHICILADAPAVPQPQRGAVEVRTERDQCAFDLRGPRLVQNPEEGQGRTGIRSRPRAFPEASHRTMRRLRSGSHQAPPKSFPCG</sequence>
<name>A0A4Q9PDY0_9APHY</name>
<organism evidence="2 3">
    <name type="scientific">Dichomitus squalens</name>
    <dbReference type="NCBI Taxonomy" id="114155"/>
    <lineage>
        <taxon>Eukaryota</taxon>
        <taxon>Fungi</taxon>
        <taxon>Dikarya</taxon>
        <taxon>Basidiomycota</taxon>
        <taxon>Agaricomycotina</taxon>
        <taxon>Agaricomycetes</taxon>
        <taxon>Polyporales</taxon>
        <taxon>Polyporaceae</taxon>
        <taxon>Dichomitus</taxon>
    </lineage>
</organism>
<evidence type="ECO:0000313" key="2">
    <source>
        <dbReference type="EMBL" id="TBU51447.1"/>
    </source>
</evidence>
<feature type="region of interest" description="Disordered" evidence="1">
    <location>
        <begin position="44"/>
        <end position="69"/>
    </location>
</feature>
<dbReference type="AlphaFoldDB" id="A0A4Q9PDY0"/>